<keyword evidence="2" id="KW-0472">Membrane</keyword>
<feature type="transmembrane region" description="Helical" evidence="2">
    <location>
        <begin position="176"/>
        <end position="199"/>
    </location>
</feature>
<organism evidence="3 4">
    <name type="scientific">Catellatospora coxensis</name>
    <dbReference type="NCBI Taxonomy" id="310354"/>
    <lineage>
        <taxon>Bacteria</taxon>
        <taxon>Bacillati</taxon>
        <taxon>Actinomycetota</taxon>
        <taxon>Actinomycetes</taxon>
        <taxon>Micromonosporales</taxon>
        <taxon>Micromonosporaceae</taxon>
        <taxon>Catellatospora</taxon>
    </lineage>
</organism>
<feature type="compositionally biased region" description="Pro residues" evidence="1">
    <location>
        <begin position="12"/>
        <end position="25"/>
    </location>
</feature>
<keyword evidence="2" id="KW-1133">Transmembrane helix</keyword>
<dbReference type="AlphaFoldDB" id="A0A8J3L8R4"/>
<dbReference type="EMBL" id="BONI01000120">
    <property type="protein sequence ID" value="GIG11184.1"/>
    <property type="molecule type" value="Genomic_DNA"/>
</dbReference>
<comment type="caution">
    <text evidence="3">The sequence shown here is derived from an EMBL/GenBank/DDBJ whole genome shotgun (WGS) entry which is preliminary data.</text>
</comment>
<evidence type="ECO:0000256" key="2">
    <source>
        <dbReference type="SAM" id="Phobius"/>
    </source>
</evidence>
<protein>
    <recommendedName>
        <fullName evidence="5">Ig-like domain-containing protein</fullName>
    </recommendedName>
</protein>
<feature type="region of interest" description="Disordered" evidence="1">
    <location>
        <begin position="1"/>
        <end position="97"/>
    </location>
</feature>
<evidence type="ECO:0008006" key="5">
    <source>
        <dbReference type="Google" id="ProtNLM"/>
    </source>
</evidence>
<proteinExistence type="predicted"/>
<dbReference type="Gene3D" id="3.10.450.50">
    <property type="match status" value="1"/>
</dbReference>
<feature type="region of interest" description="Disordered" evidence="1">
    <location>
        <begin position="110"/>
        <end position="142"/>
    </location>
</feature>
<feature type="compositionally biased region" description="Polar residues" evidence="1">
    <location>
        <begin position="129"/>
        <end position="142"/>
    </location>
</feature>
<dbReference type="RefSeq" id="WP_203699138.1">
    <property type="nucleotide sequence ID" value="NZ_BAAALC010000003.1"/>
</dbReference>
<dbReference type="Proteomes" id="UP000630887">
    <property type="component" value="Unassembled WGS sequence"/>
</dbReference>
<evidence type="ECO:0000313" key="4">
    <source>
        <dbReference type="Proteomes" id="UP000630887"/>
    </source>
</evidence>
<name>A0A8J3L8R4_9ACTN</name>
<accession>A0A8J3L8R4</accession>
<reference evidence="3 4" key="1">
    <citation type="submission" date="2021-01" db="EMBL/GenBank/DDBJ databases">
        <title>Whole genome shotgun sequence of Catellatospora coxensis NBRC 107359.</title>
        <authorList>
            <person name="Komaki H."/>
            <person name="Tamura T."/>
        </authorList>
    </citation>
    <scope>NUCLEOTIDE SEQUENCE [LARGE SCALE GENOMIC DNA]</scope>
    <source>
        <strain evidence="3 4">NBRC 107359</strain>
    </source>
</reference>
<gene>
    <name evidence="3" type="ORF">Cco03nite_78840</name>
</gene>
<evidence type="ECO:0000256" key="1">
    <source>
        <dbReference type="SAM" id="MobiDB-lite"/>
    </source>
</evidence>
<feature type="compositionally biased region" description="Low complexity" evidence="1">
    <location>
        <begin position="72"/>
        <end position="82"/>
    </location>
</feature>
<keyword evidence="4" id="KW-1185">Reference proteome</keyword>
<dbReference type="PRINTS" id="PR01217">
    <property type="entry name" value="PRICHEXTENSN"/>
</dbReference>
<sequence length="316" mass="32494">MTQPHDEQQPTTPQPTQPAYPPPADPFASATVTPPTTPQPAVPLPPTEPEPATTPPATLPIAENPPAPPVSGAPAPVSGTPAYPTPPTAAYPTTPQAGYPVSGQPAYPVSGQPAYPAQPSYPATGQAAYPTSGQPAYPTSGQPAYPVSGQPAYPGMTYPGAPGVPAAPVKKSKAPLIIGIVLGVLLLLCGGGIGAYVLLTRNTEGTGATTAKDATQSFLTAIYKNNGDAAAAEKLVCGDARDRKDIDAKIAEIKAQTSQLKGPNFTWETPKISGETATQATAEVTVKLVTSDEKMSEQKLTLTLVKHEGWFVCEVK</sequence>
<feature type="compositionally biased region" description="Low complexity" evidence="1">
    <location>
        <begin position="112"/>
        <end position="123"/>
    </location>
</feature>
<evidence type="ECO:0000313" key="3">
    <source>
        <dbReference type="EMBL" id="GIG11184.1"/>
    </source>
</evidence>
<feature type="compositionally biased region" description="Pro residues" evidence="1">
    <location>
        <begin position="35"/>
        <end position="71"/>
    </location>
</feature>
<keyword evidence="2" id="KW-0812">Transmembrane</keyword>